<dbReference type="Proteomes" id="UP000290289">
    <property type="component" value="Chromosome 11"/>
</dbReference>
<evidence type="ECO:0000313" key="3">
    <source>
        <dbReference type="Proteomes" id="UP000290289"/>
    </source>
</evidence>
<dbReference type="PANTHER" id="PTHR33144">
    <property type="entry name" value="OS10G0409366 PROTEIN-RELATED"/>
    <property type="match status" value="1"/>
</dbReference>
<name>A0A498II39_MALDO</name>
<dbReference type="AlphaFoldDB" id="A0A498II39"/>
<gene>
    <name evidence="2" type="ORF">DVH24_003756</name>
</gene>
<dbReference type="InterPro" id="IPR004252">
    <property type="entry name" value="Probable_transposase_24"/>
</dbReference>
<feature type="region of interest" description="Disordered" evidence="1">
    <location>
        <begin position="53"/>
        <end position="157"/>
    </location>
</feature>
<feature type="compositionally biased region" description="Polar residues" evidence="1">
    <location>
        <begin position="123"/>
        <end position="135"/>
    </location>
</feature>
<dbReference type="EMBL" id="RDQH01000337">
    <property type="protein sequence ID" value="RXH83258.1"/>
    <property type="molecule type" value="Genomic_DNA"/>
</dbReference>
<protein>
    <submittedName>
        <fullName evidence="2">Uncharacterized protein</fullName>
    </submittedName>
</protein>
<evidence type="ECO:0000313" key="2">
    <source>
        <dbReference type="EMBL" id="RXH83258.1"/>
    </source>
</evidence>
<sequence length="446" mass="51275">MFTAQIALLFHRLGRSWRRPSHKFKYFGLTIEIRSRVLSSINNRAQGVAFDKKMAPKRGRGKAMEELIPPSPMRAKMGRSQARPSQQCGQSSSQPRLSRPSQHITLNQTQQQPPITRRTQSQLETQLQQNPSASSCGDEPLATPLNKTGENQSEGIRKGRGAALSISEWGTGTKVHIDFDSKWKPIKENATRFSGQLGIIARNGQRVPLTYVSWTEMPDHVLDDIWKEVTDNTDVPDAYKFHCLKVIGNRWRDWKCRVKQRWYDAYLTDEQRLSFTPPQEYSEANKANRAHGGAPHRTGRTSFAQLKHEMREKGEKTDRLSMFIKTRTKKTKNDDRDLFDEESGHIINQFNQCLEEREEHEQDEDYREEVFTRVMGPDAYGRVRMYGTDDLKAKHESEIEDLRSKYSEVSSKLHLVMTHIGFHVNTSPSGSGQVCMEIVMKSLDHN</sequence>
<feature type="region of interest" description="Disordered" evidence="1">
    <location>
        <begin position="277"/>
        <end position="301"/>
    </location>
</feature>
<organism evidence="2 3">
    <name type="scientific">Malus domestica</name>
    <name type="common">Apple</name>
    <name type="synonym">Pyrus malus</name>
    <dbReference type="NCBI Taxonomy" id="3750"/>
    <lineage>
        <taxon>Eukaryota</taxon>
        <taxon>Viridiplantae</taxon>
        <taxon>Streptophyta</taxon>
        <taxon>Embryophyta</taxon>
        <taxon>Tracheophyta</taxon>
        <taxon>Spermatophyta</taxon>
        <taxon>Magnoliopsida</taxon>
        <taxon>eudicotyledons</taxon>
        <taxon>Gunneridae</taxon>
        <taxon>Pentapetalae</taxon>
        <taxon>rosids</taxon>
        <taxon>fabids</taxon>
        <taxon>Rosales</taxon>
        <taxon>Rosaceae</taxon>
        <taxon>Amygdaloideae</taxon>
        <taxon>Maleae</taxon>
        <taxon>Malus</taxon>
    </lineage>
</organism>
<reference evidence="2 3" key="1">
    <citation type="submission" date="2018-10" db="EMBL/GenBank/DDBJ databases">
        <title>A high-quality apple genome assembly.</title>
        <authorList>
            <person name="Hu J."/>
        </authorList>
    </citation>
    <scope>NUCLEOTIDE SEQUENCE [LARGE SCALE GENOMIC DNA]</scope>
    <source>
        <strain evidence="3">cv. HFTH1</strain>
        <tissue evidence="2">Young leaf</tissue>
    </source>
</reference>
<accession>A0A498II39</accession>
<dbReference type="Pfam" id="PF03004">
    <property type="entry name" value="Transposase_24"/>
    <property type="match status" value="1"/>
</dbReference>
<comment type="caution">
    <text evidence="2">The sequence shown here is derived from an EMBL/GenBank/DDBJ whole genome shotgun (WGS) entry which is preliminary data.</text>
</comment>
<feature type="compositionally biased region" description="Polar residues" evidence="1">
    <location>
        <begin position="145"/>
        <end position="154"/>
    </location>
</feature>
<dbReference type="PANTHER" id="PTHR33144:SF52">
    <property type="match status" value="1"/>
</dbReference>
<keyword evidence="3" id="KW-1185">Reference proteome</keyword>
<feature type="compositionally biased region" description="Low complexity" evidence="1">
    <location>
        <begin position="85"/>
        <end position="122"/>
    </location>
</feature>
<evidence type="ECO:0000256" key="1">
    <source>
        <dbReference type="SAM" id="MobiDB-lite"/>
    </source>
</evidence>
<proteinExistence type="predicted"/>